<feature type="region of interest" description="Disordered" evidence="1">
    <location>
        <begin position="1"/>
        <end position="95"/>
    </location>
</feature>
<gene>
    <name evidence="2" type="ORF">B0J15DRAFT_530455</name>
</gene>
<keyword evidence="3" id="KW-1185">Reference proteome</keyword>
<evidence type="ECO:0000313" key="3">
    <source>
        <dbReference type="Proteomes" id="UP000736672"/>
    </source>
</evidence>
<feature type="compositionally biased region" description="Pro residues" evidence="1">
    <location>
        <begin position="56"/>
        <end position="72"/>
    </location>
</feature>
<dbReference type="Proteomes" id="UP000736672">
    <property type="component" value="Unassembled WGS sequence"/>
</dbReference>
<accession>A0A9P9JSQ6</accession>
<feature type="compositionally biased region" description="Polar residues" evidence="1">
    <location>
        <begin position="1"/>
        <end position="15"/>
    </location>
</feature>
<feature type="compositionally biased region" description="Low complexity" evidence="1">
    <location>
        <begin position="34"/>
        <end position="55"/>
    </location>
</feature>
<protein>
    <submittedName>
        <fullName evidence="2">Uncharacterized protein</fullName>
    </submittedName>
</protein>
<evidence type="ECO:0000313" key="2">
    <source>
        <dbReference type="EMBL" id="KAH7231926.1"/>
    </source>
</evidence>
<organism evidence="2 3">
    <name type="scientific">Fusarium solani</name>
    <name type="common">Filamentous fungus</name>
    <dbReference type="NCBI Taxonomy" id="169388"/>
    <lineage>
        <taxon>Eukaryota</taxon>
        <taxon>Fungi</taxon>
        <taxon>Dikarya</taxon>
        <taxon>Ascomycota</taxon>
        <taxon>Pezizomycotina</taxon>
        <taxon>Sordariomycetes</taxon>
        <taxon>Hypocreomycetidae</taxon>
        <taxon>Hypocreales</taxon>
        <taxon>Nectriaceae</taxon>
        <taxon>Fusarium</taxon>
        <taxon>Fusarium solani species complex</taxon>
    </lineage>
</organism>
<evidence type="ECO:0000256" key="1">
    <source>
        <dbReference type="SAM" id="MobiDB-lite"/>
    </source>
</evidence>
<comment type="caution">
    <text evidence="2">The sequence shown here is derived from an EMBL/GenBank/DDBJ whole genome shotgun (WGS) entry which is preliminary data.</text>
</comment>
<reference evidence="2" key="1">
    <citation type="journal article" date="2021" name="Nat. Commun.">
        <title>Genetic determinants of endophytism in the Arabidopsis root mycobiome.</title>
        <authorList>
            <person name="Mesny F."/>
            <person name="Miyauchi S."/>
            <person name="Thiergart T."/>
            <person name="Pickel B."/>
            <person name="Atanasova L."/>
            <person name="Karlsson M."/>
            <person name="Huettel B."/>
            <person name="Barry K.W."/>
            <person name="Haridas S."/>
            <person name="Chen C."/>
            <person name="Bauer D."/>
            <person name="Andreopoulos W."/>
            <person name="Pangilinan J."/>
            <person name="LaButti K."/>
            <person name="Riley R."/>
            <person name="Lipzen A."/>
            <person name="Clum A."/>
            <person name="Drula E."/>
            <person name="Henrissat B."/>
            <person name="Kohler A."/>
            <person name="Grigoriev I.V."/>
            <person name="Martin F.M."/>
            <person name="Hacquard S."/>
        </authorList>
    </citation>
    <scope>NUCLEOTIDE SEQUENCE</scope>
    <source>
        <strain evidence="2">FSSC 5 MPI-SDFR-AT-0091</strain>
    </source>
</reference>
<dbReference type="AlphaFoldDB" id="A0A9P9JSQ6"/>
<name>A0A9P9JSQ6_FUSSL</name>
<proteinExistence type="predicted"/>
<dbReference type="EMBL" id="JAGTJS010000031">
    <property type="protein sequence ID" value="KAH7231926.1"/>
    <property type="molecule type" value="Genomic_DNA"/>
</dbReference>
<sequence length="225" mass="23858">MTSKFSQFGSRSPRGSGTDEIGERASPLPPHLNSFIPQFSQPQYSQPVQYSQPPQFQQPPPLPPPFAPPPNSYSPYDRGNHYQEPAATSPRRFSWPSALGQVPQSVLNGGPVGSPQVPSYSHGTSSVIVNGVELRYDRRSGGYGSVGGPCTGFMVAGLGLGNGKLHPHASGNTGTGVWINGREIHAMDVAGLQAMGVWSLILGKLNQAPGHFQALTKGRSKTTAN</sequence>